<dbReference type="RefSeq" id="WP_103884859.1">
    <property type="nucleotide sequence ID" value="NZ_FNVU01000003.1"/>
</dbReference>
<reference evidence="3 4" key="1">
    <citation type="submission" date="2016-10" db="EMBL/GenBank/DDBJ databases">
        <authorList>
            <person name="de Groot N.N."/>
        </authorList>
    </citation>
    <scope>NUCLEOTIDE SEQUENCE [LARGE SCALE GENOMIC DNA]</scope>
    <source>
        <strain evidence="3 4">CGMCC 4.2023</strain>
    </source>
</reference>
<dbReference type="GO" id="GO:0004222">
    <property type="term" value="F:metalloendopeptidase activity"/>
    <property type="evidence" value="ECO:0007669"/>
    <property type="project" value="TreeGrafter"/>
</dbReference>
<dbReference type="PANTHER" id="PTHR21666:SF270">
    <property type="entry name" value="MUREIN HYDROLASE ACTIVATOR ENVC"/>
    <property type="match status" value="1"/>
</dbReference>
<dbReference type="FunFam" id="2.70.70.10:FF:000013">
    <property type="entry name" value="Peptidase family M23"/>
    <property type="match status" value="1"/>
</dbReference>
<dbReference type="Gene3D" id="2.70.70.10">
    <property type="entry name" value="Glucose Permease (Domain IIA)"/>
    <property type="match status" value="1"/>
</dbReference>
<feature type="compositionally biased region" description="Pro residues" evidence="1">
    <location>
        <begin position="177"/>
        <end position="191"/>
    </location>
</feature>
<evidence type="ECO:0000313" key="3">
    <source>
        <dbReference type="EMBL" id="SEG06077.1"/>
    </source>
</evidence>
<feature type="compositionally biased region" description="Low complexity" evidence="1">
    <location>
        <begin position="150"/>
        <end position="176"/>
    </location>
</feature>
<name>A0A1H5X3X1_9ACTN</name>
<dbReference type="InterPro" id="IPR011055">
    <property type="entry name" value="Dup_hybrid_motif"/>
</dbReference>
<proteinExistence type="predicted"/>
<dbReference type="CDD" id="cd12797">
    <property type="entry name" value="M23_peptidase"/>
    <property type="match status" value="1"/>
</dbReference>
<dbReference type="SUPFAM" id="SSF51261">
    <property type="entry name" value="Duplicated hybrid motif"/>
    <property type="match status" value="1"/>
</dbReference>
<sequence>MAFPVRPASRGKHRRPHRLGAGAALAGVVVLAGGGTAGALAAVSPGRATAPTARNALFAQVLGAPGLLAQGLDTQATAQREAADVHATPPAPPTPAAPRTTSPAQAAPKSGPTNRPAAKSPDPATPAPKSTAKTGAGSAVKPAPKPGAGSTPKPSAKPASKPTANPRTKSSAKAAPKPAPKPKATPAPEPKATPASPAKTATGSAGAAAVNGWTRPVANGPIGTAYGTPGSLWSAGHSTGVDLLVPSGTAVHAVAAGTVVSAGWDGGYGYDVIIRHADGRYTLYGNLSKTLVSAGQAVTEGQQIGVSGATGNSTGPHLHFEVRTSPAYGSDIDPVAYLRSHGVEL</sequence>
<accession>A0A1H5X3X1</accession>
<dbReference type="OrthoDB" id="5244067at2"/>
<dbReference type="InterPro" id="IPR016047">
    <property type="entry name" value="M23ase_b-sheet_dom"/>
</dbReference>
<gene>
    <name evidence="3" type="ORF">SAMN05216223_10376</name>
</gene>
<dbReference type="PANTHER" id="PTHR21666">
    <property type="entry name" value="PEPTIDASE-RELATED"/>
    <property type="match status" value="1"/>
</dbReference>
<dbReference type="Proteomes" id="UP000236754">
    <property type="component" value="Unassembled WGS sequence"/>
</dbReference>
<feature type="region of interest" description="Disordered" evidence="1">
    <location>
        <begin position="75"/>
        <end position="207"/>
    </location>
</feature>
<evidence type="ECO:0000256" key="1">
    <source>
        <dbReference type="SAM" id="MobiDB-lite"/>
    </source>
</evidence>
<feature type="domain" description="M23ase beta-sheet core" evidence="2">
    <location>
        <begin position="238"/>
        <end position="333"/>
    </location>
</feature>
<organism evidence="3 4">
    <name type="scientific">Actinacidiphila yanglinensis</name>
    <dbReference type="NCBI Taxonomy" id="310779"/>
    <lineage>
        <taxon>Bacteria</taxon>
        <taxon>Bacillati</taxon>
        <taxon>Actinomycetota</taxon>
        <taxon>Actinomycetes</taxon>
        <taxon>Kitasatosporales</taxon>
        <taxon>Streptomycetaceae</taxon>
        <taxon>Actinacidiphila</taxon>
    </lineage>
</organism>
<keyword evidence="4" id="KW-1185">Reference proteome</keyword>
<feature type="compositionally biased region" description="Low complexity" evidence="1">
    <location>
        <begin position="192"/>
        <end position="207"/>
    </location>
</feature>
<evidence type="ECO:0000259" key="2">
    <source>
        <dbReference type="Pfam" id="PF01551"/>
    </source>
</evidence>
<dbReference type="AlphaFoldDB" id="A0A1H5X3X1"/>
<dbReference type="Pfam" id="PF01551">
    <property type="entry name" value="Peptidase_M23"/>
    <property type="match status" value="1"/>
</dbReference>
<feature type="compositionally biased region" description="Low complexity" evidence="1">
    <location>
        <begin position="97"/>
        <end position="108"/>
    </location>
</feature>
<evidence type="ECO:0000313" key="4">
    <source>
        <dbReference type="Proteomes" id="UP000236754"/>
    </source>
</evidence>
<dbReference type="EMBL" id="FNVU01000003">
    <property type="protein sequence ID" value="SEG06077.1"/>
    <property type="molecule type" value="Genomic_DNA"/>
</dbReference>
<dbReference type="InterPro" id="IPR050570">
    <property type="entry name" value="Cell_wall_metabolism_enzyme"/>
</dbReference>
<protein>
    <submittedName>
        <fullName evidence="3">Peptidase family M23</fullName>
    </submittedName>
</protein>